<dbReference type="SUPFAM" id="SSF47473">
    <property type="entry name" value="EF-hand"/>
    <property type="match status" value="1"/>
</dbReference>
<protein>
    <recommendedName>
        <fullName evidence="2">EF-hand domain-containing protein</fullName>
    </recommendedName>
</protein>
<reference evidence="3" key="1">
    <citation type="submission" date="2021-01" db="EMBL/GenBank/DDBJ databases">
        <authorList>
            <person name="Corre E."/>
            <person name="Pelletier E."/>
            <person name="Niang G."/>
            <person name="Scheremetjew M."/>
            <person name="Finn R."/>
            <person name="Kale V."/>
            <person name="Holt S."/>
            <person name="Cochrane G."/>
            <person name="Meng A."/>
            <person name="Brown T."/>
            <person name="Cohen L."/>
        </authorList>
    </citation>
    <scope>NUCLEOTIDE SEQUENCE</scope>
    <source>
        <strain evidence="3">S3</strain>
    </source>
</reference>
<name>A0A7S3IXM3_9SPIT</name>
<gene>
    <name evidence="3" type="ORF">SINC0208_LOCUS15014</name>
</gene>
<dbReference type="GO" id="GO:0005509">
    <property type="term" value="F:calcium ion binding"/>
    <property type="evidence" value="ECO:0007669"/>
    <property type="project" value="InterPro"/>
</dbReference>
<feature type="region of interest" description="Disordered" evidence="1">
    <location>
        <begin position="143"/>
        <end position="187"/>
    </location>
</feature>
<feature type="domain" description="EF-hand" evidence="2">
    <location>
        <begin position="103"/>
        <end position="138"/>
    </location>
</feature>
<organism evidence="3">
    <name type="scientific">Strombidium inclinatum</name>
    <dbReference type="NCBI Taxonomy" id="197538"/>
    <lineage>
        <taxon>Eukaryota</taxon>
        <taxon>Sar</taxon>
        <taxon>Alveolata</taxon>
        <taxon>Ciliophora</taxon>
        <taxon>Intramacronucleata</taxon>
        <taxon>Spirotrichea</taxon>
        <taxon>Oligotrichia</taxon>
        <taxon>Strombidiidae</taxon>
        <taxon>Strombidium</taxon>
    </lineage>
</organism>
<dbReference type="PROSITE" id="PS50222">
    <property type="entry name" value="EF_HAND_2"/>
    <property type="match status" value="2"/>
</dbReference>
<proteinExistence type="predicted"/>
<evidence type="ECO:0000259" key="2">
    <source>
        <dbReference type="PROSITE" id="PS50222"/>
    </source>
</evidence>
<dbReference type="InterPro" id="IPR011992">
    <property type="entry name" value="EF-hand-dom_pair"/>
</dbReference>
<evidence type="ECO:0000256" key="1">
    <source>
        <dbReference type="SAM" id="MobiDB-lite"/>
    </source>
</evidence>
<accession>A0A7S3IXM3</accession>
<evidence type="ECO:0000313" key="3">
    <source>
        <dbReference type="EMBL" id="CAE0334375.1"/>
    </source>
</evidence>
<dbReference type="Gene3D" id="1.10.238.10">
    <property type="entry name" value="EF-hand"/>
    <property type="match status" value="1"/>
</dbReference>
<dbReference type="EMBL" id="HBIH01037423">
    <property type="protein sequence ID" value="CAE0334375.1"/>
    <property type="molecule type" value="Transcribed_RNA"/>
</dbReference>
<feature type="compositionally biased region" description="Basic and acidic residues" evidence="1">
    <location>
        <begin position="143"/>
        <end position="181"/>
    </location>
</feature>
<dbReference type="InterPro" id="IPR002048">
    <property type="entry name" value="EF_hand_dom"/>
</dbReference>
<sequence length="187" mass="22662">MKTYLKIDTSIQGGISFLLMNQETQIVAANKKTLKFYDFIDKSDKEQQEKEKKDQEDRYKQMKDLFTTFDKSKGWKLNREDLLAYFKALHKKMGSDFQKAANVSEECYEDVWHEMDMNETSYITWHQVRPFIHRLEEHEVELAEERRRAEEERQRLLEEARRKAEEEAEARRLEEERLAREAEEEND</sequence>
<feature type="domain" description="EF-hand" evidence="2">
    <location>
        <begin position="57"/>
        <end position="92"/>
    </location>
</feature>
<dbReference type="AlphaFoldDB" id="A0A7S3IXM3"/>